<protein>
    <submittedName>
        <fullName evidence="1">Uncharacterized protein</fullName>
    </submittedName>
</protein>
<keyword evidence="2" id="KW-1185">Reference proteome</keyword>
<accession>A0ABV9DKF4</accession>
<gene>
    <name evidence="1" type="ORF">ACFO3D_13980</name>
</gene>
<dbReference type="Proteomes" id="UP001595989">
    <property type="component" value="Unassembled WGS sequence"/>
</dbReference>
<name>A0ABV9DKF4_9BACI</name>
<dbReference type="RefSeq" id="WP_390297170.1">
    <property type="nucleotide sequence ID" value="NZ_JBHSFU010000007.1"/>
</dbReference>
<dbReference type="EMBL" id="JBHSFU010000007">
    <property type="protein sequence ID" value="MFC4559304.1"/>
    <property type="molecule type" value="Genomic_DNA"/>
</dbReference>
<evidence type="ECO:0000313" key="1">
    <source>
        <dbReference type="EMBL" id="MFC4559304.1"/>
    </source>
</evidence>
<reference evidence="2" key="1">
    <citation type="journal article" date="2019" name="Int. J. Syst. Evol. Microbiol.">
        <title>The Global Catalogue of Microorganisms (GCM) 10K type strain sequencing project: providing services to taxonomists for standard genome sequencing and annotation.</title>
        <authorList>
            <consortium name="The Broad Institute Genomics Platform"/>
            <consortium name="The Broad Institute Genome Sequencing Center for Infectious Disease"/>
            <person name="Wu L."/>
            <person name="Ma J."/>
        </authorList>
    </citation>
    <scope>NUCLEOTIDE SEQUENCE [LARGE SCALE GENOMIC DNA]</scope>
    <source>
        <strain evidence="2">CGMCC 4.7426</strain>
    </source>
</reference>
<sequence length="191" mass="22331">MTVLVENCFDWLGYHILEELLENDYETAGVDEITTDFKEHLSMLVGRNALFRHITEPERENKYDSSIVVKSDQLIITRDGQQTTVELPLLFGEWMPMNEAGIYRQNNHIPFDSNFFQKNAVYVDDFVRSLLLWMKASQLPGVLEVKSATDDKEVNIKLENSVYIRNNIPINELVGLVKNHYNKYRNIYQCH</sequence>
<evidence type="ECO:0000313" key="2">
    <source>
        <dbReference type="Proteomes" id="UP001595989"/>
    </source>
</evidence>
<organism evidence="1 2">
    <name type="scientific">Virgibacillus kekensis</name>
    <dbReference type="NCBI Taxonomy" id="202261"/>
    <lineage>
        <taxon>Bacteria</taxon>
        <taxon>Bacillati</taxon>
        <taxon>Bacillota</taxon>
        <taxon>Bacilli</taxon>
        <taxon>Bacillales</taxon>
        <taxon>Bacillaceae</taxon>
        <taxon>Virgibacillus</taxon>
    </lineage>
</organism>
<comment type="caution">
    <text evidence="1">The sequence shown here is derived from an EMBL/GenBank/DDBJ whole genome shotgun (WGS) entry which is preliminary data.</text>
</comment>
<proteinExistence type="predicted"/>